<dbReference type="Proteomes" id="UP000215289">
    <property type="component" value="Unassembled WGS sequence"/>
</dbReference>
<comment type="caution">
    <text evidence="2">The sequence shown here is derived from an EMBL/GenBank/DDBJ whole genome shotgun (WGS) entry which is preliminary data.</text>
</comment>
<dbReference type="STRING" id="1245748.A0A421CVP7"/>
<organism evidence="2 3">
    <name type="scientific">Aspergillus turcosus</name>
    <dbReference type="NCBI Taxonomy" id="1245748"/>
    <lineage>
        <taxon>Eukaryota</taxon>
        <taxon>Fungi</taxon>
        <taxon>Dikarya</taxon>
        <taxon>Ascomycota</taxon>
        <taxon>Pezizomycotina</taxon>
        <taxon>Eurotiomycetes</taxon>
        <taxon>Eurotiomycetidae</taxon>
        <taxon>Eurotiales</taxon>
        <taxon>Aspergillaceae</taxon>
        <taxon>Aspergillus</taxon>
        <taxon>Aspergillus subgen. Fumigati</taxon>
    </lineage>
</organism>
<dbReference type="Pfam" id="PF20150">
    <property type="entry name" value="2EXR"/>
    <property type="match status" value="1"/>
</dbReference>
<feature type="domain" description="2EXR" evidence="1">
    <location>
        <begin position="17"/>
        <end position="134"/>
    </location>
</feature>
<dbReference type="EMBL" id="NIDN02000244">
    <property type="protein sequence ID" value="RLL93971.1"/>
    <property type="molecule type" value="Genomic_DNA"/>
</dbReference>
<keyword evidence="3" id="KW-1185">Reference proteome</keyword>
<protein>
    <recommendedName>
        <fullName evidence="1">2EXR domain-containing protein</fullName>
    </recommendedName>
</protein>
<evidence type="ECO:0000259" key="1">
    <source>
        <dbReference type="Pfam" id="PF20150"/>
    </source>
</evidence>
<dbReference type="InterPro" id="IPR045518">
    <property type="entry name" value="2EXR"/>
</dbReference>
<proteinExistence type="predicted"/>
<name>A0A421CVP7_9EURO</name>
<dbReference type="OrthoDB" id="3546385at2759"/>
<reference evidence="2 3" key="1">
    <citation type="submission" date="2018-08" db="EMBL/GenBank/DDBJ databases">
        <title>Draft genome sequences of two Aspergillus turcosus clinical strains isolated from bronchoalveolar lavage fluid: one azole-susceptible and the other azole-resistant.</title>
        <authorList>
            <person name="Parent-Michaud M."/>
            <person name="Dufresne P.J."/>
            <person name="Fournier E."/>
            <person name="Martineau C."/>
            <person name="Moreira S."/>
            <person name="Perkins V."/>
            <person name="De Repentigny L."/>
            <person name="Dufresne S.F."/>
        </authorList>
    </citation>
    <scope>NUCLEOTIDE SEQUENCE [LARGE SCALE GENOMIC DNA]</scope>
    <source>
        <strain evidence="2">HMR AF 1038</strain>
    </source>
</reference>
<accession>A0A421CVP7</accession>
<sequence>MNMSKNMATATICHPTFPPFSNLPPELRILIWHQALPEKDSPALIFFKKGCWHLRRLSESEQGYDPTDPHHPHFYFDPELLDHVEVNVPLFFVNREARAIALAWCHSQGISIRFSGNQQSPIFARPFNSEQDVLYIPVNQWDGFLCEPYDRMFSPELLDQCVSTYALRLGGIAVPEAQVSGNADVLHQLFEWPYCPAVLYVIVETPPDLRLEYAGASVQRRWEVQARAGGSLFYNWKDGRGSFEEGVSGYSSHEHLYERIKEASKGLSEGITLHNVRSFEVRLVFVVRR</sequence>
<gene>
    <name evidence="2" type="ORF">CFD26_100558</name>
</gene>
<dbReference type="AlphaFoldDB" id="A0A421CVP7"/>
<evidence type="ECO:0000313" key="2">
    <source>
        <dbReference type="EMBL" id="RLL93971.1"/>
    </source>
</evidence>
<evidence type="ECO:0000313" key="3">
    <source>
        <dbReference type="Proteomes" id="UP000215289"/>
    </source>
</evidence>